<evidence type="ECO:0000256" key="8">
    <source>
        <dbReference type="ARBA" id="ARBA00022801"/>
    </source>
</evidence>
<dbReference type="UniPathway" id="UPA00219"/>
<dbReference type="SUPFAM" id="SSF56601">
    <property type="entry name" value="beta-lactamase/transpeptidase-like"/>
    <property type="match status" value="1"/>
</dbReference>
<feature type="domain" description="Penicillin-binding protein transpeptidase" evidence="12">
    <location>
        <begin position="304"/>
        <end position="523"/>
    </location>
</feature>
<comment type="pathway">
    <text evidence="1">Cell wall biogenesis; peptidoglycan biosynthesis.</text>
</comment>
<dbReference type="GO" id="GO:0008955">
    <property type="term" value="F:peptidoglycan glycosyltransferase activity"/>
    <property type="evidence" value="ECO:0007669"/>
    <property type="project" value="UniProtKB-EC"/>
</dbReference>
<dbReference type="GO" id="GO:0004180">
    <property type="term" value="F:carboxypeptidase activity"/>
    <property type="evidence" value="ECO:0007669"/>
    <property type="project" value="UniProtKB-KW"/>
</dbReference>
<dbReference type="Pfam" id="PF06832">
    <property type="entry name" value="BiPBP_C"/>
    <property type="match status" value="1"/>
</dbReference>
<evidence type="ECO:0000256" key="7">
    <source>
        <dbReference type="ARBA" id="ARBA00022679"/>
    </source>
</evidence>
<feature type="domain" description="Penicillin-binding C-terminal" evidence="14">
    <location>
        <begin position="698"/>
        <end position="778"/>
    </location>
</feature>
<keyword evidence="9" id="KW-0511">Multifunctional enzyme</keyword>
<keyword evidence="4" id="KW-0121">Carboxypeptidase</keyword>
<keyword evidence="8" id="KW-0378">Hydrolase</keyword>
<reference evidence="15 16" key="1">
    <citation type="submission" date="2017-08" db="EMBL/GenBank/DDBJ databases">
        <title>Infants hospitalized years apart are colonized by the same room-sourced microbial strains.</title>
        <authorList>
            <person name="Brooks B."/>
            <person name="Olm M.R."/>
            <person name="Firek B.A."/>
            <person name="Baker R."/>
            <person name="Thomas B.C."/>
            <person name="Morowitz M.J."/>
            <person name="Banfield J.F."/>
        </authorList>
    </citation>
    <scope>NUCLEOTIDE SEQUENCE [LARGE SCALE GENOMIC DNA]</scope>
    <source>
        <strain evidence="15">S2_005_003_R2_42</strain>
    </source>
</reference>
<dbReference type="Gene3D" id="1.10.3810.10">
    <property type="entry name" value="Biosynthetic peptidoglycan transglycosylase-like"/>
    <property type="match status" value="1"/>
</dbReference>
<feature type="domain" description="Glycosyl transferase family 51" evidence="13">
    <location>
        <begin position="51"/>
        <end position="226"/>
    </location>
</feature>
<dbReference type="Pfam" id="PF00905">
    <property type="entry name" value="Transpeptidase"/>
    <property type="match status" value="1"/>
</dbReference>
<evidence type="ECO:0000256" key="4">
    <source>
        <dbReference type="ARBA" id="ARBA00022645"/>
    </source>
</evidence>
<dbReference type="InterPro" id="IPR001264">
    <property type="entry name" value="Glyco_trans_51"/>
</dbReference>
<comment type="similarity">
    <text evidence="2">In the C-terminal section; belongs to the transpeptidase family.</text>
</comment>
<dbReference type="EMBL" id="QFPO01000002">
    <property type="protein sequence ID" value="PZQ19498.1"/>
    <property type="molecule type" value="Genomic_DNA"/>
</dbReference>
<evidence type="ECO:0000259" key="13">
    <source>
        <dbReference type="Pfam" id="PF00912"/>
    </source>
</evidence>
<dbReference type="NCBIfam" id="TIGR02073">
    <property type="entry name" value="PBP_1c"/>
    <property type="match status" value="1"/>
</dbReference>
<keyword evidence="5" id="KW-0645">Protease</keyword>
<dbReference type="InterPro" id="IPR023346">
    <property type="entry name" value="Lysozyme-like_dom_sf"/>
</dbReference>
<protein>
    <recommendedName>
        <fullName evidence="10">peptidoglycan glycosyltransferase</fullName>
        <ecNumber evidence="10">2.4.99.28</ecNumber>
    </recommendedName>
</protein>
<dbReference type="Proteomes" id="UP000249046">
    <property type="component" value="Unassembled WGS sequence"/>
</dbReference>
<keyword evidence="7" id="KW-0808">Transferase</keyword>
<evidence type="ECO:0000256" key="5">
    <source>
        <dbReference type="ARBA" id="ARBA00022670"/>
    </source>
</evidence>
<evidence type="ECO:0000256" key="6">
    <source>
        <dbReference type="ARBA" id="ARBA00022676"/>
    </source>
</evidence>
<organism evidence="15 16">
    <name type="scientific">Rhodanobacter denitrificans</name>
    <dbReference type="NCBI Taxonomy" id="666685"/>
    <lineage>
        <taxon>Bacteria</taxon>
        <taxon>Pseudomonadati</taxon>
        <taxon>Pseudomonadota</taxon>
        <taxon>Gammaproteobacteria</taxon>
        <taxon>Lysobacterales</taxon>
        <taxon>Rhodanobacteraceae</taxon>
        <taxon>Rhodanobacter</taxon>
    </lineage>
</organism>
<dbReference type="PANTHER" id="PTHR32282:SF15">
    <property type="entry name" value="PENICILLIN-BINDING PROTEIN 1C"/>
    <property type="match status" value="1"/>
</dbReference>
<dbReference type="AlphaFoldDB" id="A0A2W5KVJ0"/>
<gene>
    <name evidence="15" type="primary">pbpC</name>
    <name evidence="15" type="ORF">DI564_01975</name>
</gene>
<comment type="similarity">
    <text evidence="3">In the N-terminal section; belongs to the glycosyltransferase 51 family.</text>
</comment>
<name>A0A2W5KVJ0_9GAMM</name>
<evidence type="ECO:0000256" key="9">
    <source>
        <dbReference type="ARBA" id="ARBA00023268"/>
    </source>
</evidence>
<dbReference type="PANTHER" id="PTHR32282">
    <property type="entry name" value="BINDING PROTEIN TRANSPEPTIDASE, PUTATIVE-RELATED"/>
    <property type="match status" value="1"/>
</dbReference>
<accession>A0A2W5KVJ0</accession>
<dbReference type="InterPro" id="IPR001460">
    <property type="entry name" value="PCN-bd_Tpept"/>
</dbReference>
<dbReference type="GO" id="GO:0009252">
    <property type="term" value="P:peptidoglycan biosynthetic process"/>
    <property type="evidence" value="ECO:0007669"/>
    <property type="project" value="UniProtKB-UniPathway"/>
</dbReference>
<dbReference type="InterPro" id="IPR011815">
    <property type="entry name" value="PBP_1c"/>
</dbReference>
<dbReference type="InterPro" id="IPR012338">
    <property type="entry name" value="Beta-lactam/transpept-like"/>
</dbReference>
<evidence type="ECO:0000256" key="10">
    <source>
        <dbReference type="ARBA" id="ARBA00044770"/>
    </source>
</evidence>
<dbReference type="Pfam" id="PF00912">
    <property type="entry name" value="Transgly"/>
    <property type="match status" value="1"/>
</dbReference>
<dbReference type="EC" id="2.4.99.28" evidence="10"/>
<evidence type="ECO:0000256" key="11">
    <source>
        <dbReference type="ARBA" id="ARBA00049902"/>
    </source>
</evidence>
<dbReference type="InterPro" id="IPR050396">
    <property type="entry name" value="Glycosyltr_51/Transpeptidase"/>
</dbReference>
<evidence type="ECO:0000313" key="16">
    <source>
        <dbReference type="Proteomes" id="UP000249046"/>
    </source>
</evidence>
<comment type="catalytic activity">
    <reaction evidence="11">
        <text>[GlcNAc-(1-&gt;4)-Mur2Ac(oyl-L-Ala-gamma-D-Glu-L-Lys-D-Ala-D-Ala)](n)-di-trans,octa-cis-undecaprenyl diphosphate + beta-D-GlcNAc-(1-&gt;4)-Mur2Ac(oyl-L-Ala-gamma-D-Glu-L-Lys-D-Ala-D-Ala)-di-trans,octa-cis-undecaprenyl diphosphate = [GlcNAc-(1-&gt;4)-Mur2Ac(oyl-L-Ala-gamma-D-Glu-L-Lys-D-Ala-D-Ala)](n+1)-di-trans,octa-cis-undecaprenyl diphosphate + di-trans,octa-cis-undecaprenyl diphosphate + H(+)</text>
        <dbReference type="Rhea" id="RHEA:23708"/>
        <dbReference type="Rhea" id="RHEA-COMP:9602"/>
        <dbReference type="Rhea" id="RHEA-COMP:9603"/>
        <dbReference type="ChEBI" id="CHEBI:15378"/>
        <dbReference type="ChEBI" id="CHEBI:58405"/>
        <dbReference type="ChEBI" id="CHEBI:60033"/>
        <dbReference type="ChEBI" id="CHEBI:78435"/>
        <dbReference type="EC" id="2.4.99.28"/>
    </reaction>
</comment>
<evidence type="ECO:0000259" key="12">
    <source>
        <dbReference type="Pfam" id="PF00905"/>
    </source>
</evidence>
<evidence type="ECO:0000256" key="3">
    <source>
        <dbReference type="ARBA" id="ARBA00007739"/>
    </source>
</evidence>
<dbReference type="InterPro" id="IPR009647">
    <property type="entry name" value="PBP_C"/>
</dbReference>
<keyword evidence="6" id="KW-0328">Glycosyltransferase</keyword>
<dbReference type="GO" id="GO:0030288">
    <property type="term" value="C:outer membrane-bounded periplasmic space"/>
    <property type="evidence" value="ECO:0007669"/>
    <property type="project" value="TreeGrafter"/>
</dbReference>
<dbReference type="SUPFAM" id="SSF53955">
    <property type="entry name" value="Lysozyme-like"/>
    <property type="match status" value="1"/>
</dbReference>
<comment type="caution">
    <text evidence="15">The sequence shown here is derived from an EMBL/GenBank/DDBJ whole genome shotgun (WGS) entry which is preliminary data.</text>
</comment>
<dbReference type="InterPro" id="IPR036950">
    <property type="entry name" value="PBP_transglycosylase"/>
</dbReference>
<evidence type="ECO:0000313" key="15">
    <source>
        <dbReference type="EMBL" id="PZQ19498.1"/>
    </source>
</evidence>
<evidence type="ECO:0000256" key="1">
    <source>
        <dbReference type="ARBA" id="ARBA00004752"/>
    </source>
</evidence>
<evidence type="ECO:0000259" key="14">
    <source>
        <dbReference type="Pfam" id="PF06832"/>
    </source>
</evidence>
<dbReference type="GO" id="GO:0008658">
    <property type="term" value="F:penicillin binding"/>
    <property type="evidence" value="ECO:0007669"/>
    <property type="project" value="InterPro"/>
</dbReference>
<sequence length="782" mass="84388">MKTILRSRGFKGLLAAVLVPAALLWVLDRCFPLPLPDESGAGTVVLARDGQPLRAFPDRDGVWRYPVTPDQVSPLYVEALLNYEDRWFAHHPGINPLALARAVGQGLRHGRLVSGGSTLTMQVARILDGTPHTLGGKLRQMARALQLEAHLSKREILTLYLNHAPFGGTVEGVEAASWAYLGKSAQRLSHAEAALLAVLPQAPTRLRPDRNAEVARAYRDKVLDRMARLGVWTPAAVADARIETVASRSLQPPMTAALFSERLRTAYPNRRRIASTIDVELQRALEARVGDYLARLPERTSAALLVVDNETLETLAYVGSGAFGSEARLGHVDMVRAWRSPGSTLKPFLYGLALDDGLIHSESLLVDAPQAFGGYRPGNFDMAFNGPVAAADALRLSLNIPAVDLLDRITPTRFAARLEHAGLSLRLPRGALPNLSVILGGAGARLEDLVGAYSALNRGGIAGRVRHLPDAPVVDRRLLSEGAAWIVREMLEANPRPGYASGSFDTGSRPRVAWKTGTSYGFRDAWAIGATRRHTVGVWIGRPDGTPLPGQYGAVTALPLMFQAVDTLPRSAIAPAPQPPPANVTSVEICWPLGLAFDPDHPDRCHQKRSAWVLDGVIPPTLAERDATRWSAGLVQLSVDAASGRRLGAGCLREPSRRIDVARWPVAAYPWLSRETRRRASLPPLAPGCPDDGLGQLQGLRIEGIGDGATLARAPNSDQPARVRLRALGAEGEVLWLIDGLLVARSQGSRPIEQPFDTPGPRTITALAADGTYAQVQVRVLR</sequence>
<evidence type="ECO:0000256" key="2">
    <source>
        <dbReference type="ARBA" id="ARBA00007090"/>
    </source>
</evidence>
<dbReference type="FunFam" id="3.40.710.10:FF:000021">
    <property type="entry name" value="Penicillin-binding protein 1C"/>
    <property type="match status" value="1"/>
</dbReference>
<dbReference type="Gene3D" id="3.40.710.10">
    <property type="entry name" value="DD-peptidase/beta-lactamase superfamily"/>
    <property type="match status" value="1"/>
</dbReference>
<proteinExistence type="inferred from homology"/>
<dbReference type="GO" id="GO:0006508">
    <property type="term" value="P:proteolysis"/>
    <property type="evidence" value="ECO:0007669"/>
    <property type="project" value="UniProtKB-KW"/>
</dbReference>